<evidence type="ECO:0000256" key="7">
    <source>
        <dbReference type="ARBA" id="ARBA00023136"/>
    </source>
</evidence>
<dbReference type="InterPro" id="IPR017871">
    <property type="entry name" value="ABC_transporter-like_CS"/>
</dbReference>
<keyword evidence="2" id="KW-0813">Transport</keyword>
<feature type="transmembrane region" description="Helical" evidence="9">
    <location>
        <begin position="453"/>
        <end position="475"/>
    </location>
</feature>
<dbReference type="InterPro" id="IPR003593">
    <property type="entry name" value="AAA+_ATPase"/>
</dbReference>
<evidence type="ECO:0000313" key="12">
    <source>
        <dbReference type="EMBL" id="RAL68043.1"/>
    </source>
</evidence>
<keyword evidence="4" id="KW-0547">Nucleotide-binding</keyword>
<comment type="caution">
    <text evidence="12">The sequence shown here is derived from an EMBL/GenBank/DDBJ whole genome shotgun (WGS) entry which is preliminary data.</text>
</comment>
<feature type="compositionally biased region" description="Basic and acidic residues" evidence="8">
    <location>
        <begin position="570"/>
        <end position="591"/>
    </location>
</feature>
<evidence type="ECO:0000256" key="4">
    <source>
        <dbReference type="ARBA" id="ARBA00022741"/>
    </source>
</evidence>
<feature type="region of interest" description="Disordered" evidence="8">
    <location>
        <begin position="555"/>
        <end position="610"/>
    </location>
</feature>
<accession>A0A395J8R9</accession>
<keyword evidence="3 9" id="KW-0812">Transmembrane</keyword>
<sequence length="1695" mass="188072">MGDPPDHEKEFAPSDPAAALEDTAHDEPRDEDGSDREYLERHGELSTHENSMDAKDREKEYMDISSPDNAENHSSQREIDHEERPEMKQVQSYATSNSAITRTDSNVYQPVKKAWKYTASFLSLVYFQWMAPIMSAGYRRQLEHNDIWTVNPNRSVDLLSDKLQASFRRRVANGDTYPLIWAMHETFQFEFWLGGACQFMSNILQVVSPFTLRYLIAFASDAYIAAQEGRPAPNIGKGLGLVFGITIMQMLQSLGTNQFIYRGMMVGGQSRAVLISAIFEKAMKISGRAKAGGRSIKSQEDEKDAQKAQELVEQAKGKRGKKNSKGAGPKGAPDAGRGIAGDGTGWANGKSGPVSCIITLILLLINLTYSALAGFGLLVVGLPLLTKAVKGLFARRKTINKITDQRVSLTQEILQAVRFVKYFGWETAFLDRLAAIRNKEIRSIQILLSIRNAINAVSMSMPIFASMLAFITYSLTSHGLSPARVFSSLALFNSLRLPLNLLPMVIGQVIDAWSSIYRIQEYLLSEEQEDEAKPDHELEAAIVLQGANFTWERTATQDPENAGPPGKKPTRAEIKAEKEVKKQIAKDEKAAESTPEQAPDDASTVHGDQEPFSLQNMDFSIGRNELVAVIGGVGSGKSSLLGALAGDMRKTKGEMIMGADRAFCPQYAWIQNATVRDNILFGKEMKKSWYNKVIDACALRPDLDMLPNGDQTEIGERGITVSGGQKQRMNIARAIYFDADLILMDDPLSAVDAHVGRHIFDNAIMGLLKDKARILATHQLWVLNRCDRIIWMEEGKVQAIDTFSNLMSNHVNFQQLMETTAVEEEHEPEAEEEEIKEEKKTEKKKHKAPGLMQAEERSVKSVSWSVYADYVRASGSLWNASLVALLLLLSQGANIATSLWLSWWTSNKFGYSNAVYIGVYAALGAGQALLLFLFALALTILGTVASKKMLSKAITKTLRAPMSFFDTTPLGRITNRFSRDVDVMDNNLTDAMRIEGLSGTATIRAYGLQNRFITDLRRAIDEMDSAYFLTFSNQRWLSTRLDIIGNLLVFVTGILVVTSRFSVGPSTAGLVLSYILSIVQMIQFTVRQLAEVENGMNATETNAIQRKSAAGFVWPFNARQRWRAHWSRWSHRGWKVKYHVNTVPTCLKSRAGSITVDGVDISKVGLHDLRSRLAIIPQDPTLFKGTIRSNLDPFGEHSDLELWSALRQSDLVASNSNLEDEVTGRIHLDSIVEDEGLNYSLGQRQLMALARALVRGSQIIVCDEATSSVDMETDEKIQRTIQEGFKGKTLLCIAHRLKTIIGYDRICVMDKGTIAELDEPIQLWDQGGIFQGHVRQERYSQRGFCSRSDSDCDNNGCLIDSAFTNGVAGNLGTLSYIAILYCCLSRSIKLRGAASVSILQDIIDVPAAVYPDDRAARPKNLVSVRDFLCVCRTCSRSHISTFASESTCPAPSSRSFPSRPPSLACPDLEIPNGEAFETWESPEHHERFLPSVENLGLFDLLGEDVLVGTGLGETVEGRVLGCGITKESVKKDPKKKSPFSAPIISCNRHFVTSYNKDGFSMKLEEVQYALDAETKEYEVEGGWRIEKEAEDKEESRESTLSPKFSLQINILGLLSTFHHPAAAAASSLPNTILTSTMLINEHTAISTNKVLLVPYEESHVIPYHEWMKDEEIQKATASETPRARGGICHAEELAH</sequence>
<protein>
    <submittedName>
        <fullName evidence="12">Uncharacterized protein</fullName>
    </submittedName>
</protein>
<feature type="domain" description="ABC transmembrane type-1" evidence="11">
    <location>
        <begin position="995"/>
        <end position="1094"/>
    </location>
</feature>
<dbReference type="GO" id="GO:0140359">
    <property type="term" value="F:ABC-type transporter activity"/>
    <property type="evidence" value="ECO:0007669"/>
    <property type="project" value="InterPro"/>
</dbReference>
<dbReference type="SUPFAM" id="SSF90123">
    <property type="entry name" value="ABC transporter transmembrane region"/>
    <property type="match status" value="3"/>
</dbReference>
<evidence type="ECO:0000259" key="10">
    <source>
        <dbReference type="PROSITE" id="PS50893"/>
    </source>
</evidence>
<dbReference type="SMART" id="SM00382">
    <property type="entry name" value="AAA"/>
    <property type="match status" value="2"/>
</dbReference>
<dbReference type="InterPro" id="IPR027417">
    <property type="entry name" value="P-loop_NTPase"/>
</dbReference>
<dbReference type="PANTHER" id="PTHR24223">
    <property type="entry name" value="ATP-BINDING CASSETTE SUB-FAMILY C"/>
    <property type="match status" value="1"/>
</dbReference>
<dbReference type="InterPro" id="IPR036640">
    <property type="entry name" value="ABC1_TM_sf"/>
</dbReference>
<evidence type="ECO:0000256" key="5">
    <source>
        <dbReference type="ARBA" id="ARBA00022840"/>
    </source>
</evidence>
<dbReference type="CDD" id="cd03250">
    <property type="entry name" value="ABCC_MRP_domain1"/>
    <property type="match status" value="1"/>
</dbReference>
<feature type="domain" description="ABC transporter" evidence="10">
    <location>
        <begin position="1073"/>
        <end position="1336"/>
    </location>
</feature>
<evidence type="ECO:0000256" key="3">
    <source>
        <dbReference type="ARBA" id="ARBA00022692"/>
    </source>
</evidence>
<organism evidence="12 13">
    <name type="scientific">Monilinia fructigena</name>
    <dbReference type="NCBI Taxonomy" id="38457"/>
    <lineage>
        <taxon>Eukaryota</taxon>
        <taxon>Fungi</taxon>
        <taxon>Dikarya</taxon>
        <taxon>Ascomycota</taxon>
        <taxon>Pezizomycotina</taxon>
        <taxon>Leotiomycetes</taxon>
        <taxon>Helotiales</taxon>
        <taxon>Sclerotiniaceae</taxon>
        <taxon>Monilinia</taxon>
    </lineage>
</organism>
<dbReference type="PROSITE" id="PS50929">
    <property type="entry name" value="ABC_TM1F"/>
    <property type="match status" value="3"/>
</dbReference>
<dbReference type="PROSITE" id="PS50893">
    <property type="entry name" value="ABC_TRANSPORTER_2"/>
    <property type="match status" value="2"/>
</dbReference>
<dbReference type="Gene3D" id="1.20.1560.10">
    <property type="entry name" value="ABC transporter type 1, transmembrane domain"/>
    <property type="match status" value="4"/>
</dbReference>
<comment type="subcellular location">
    <subcellularLocation>
        <location evidence="1">Membrane</location>
        <topology evidence="1">Multi-pass membrane protein</topology>
    </subcellularLocation>
</comment>
<feature type="compositionally biased region" description="Basic and acidic residues" evidence="8">
    <location>
        <begin position="35"/>
        <end position="62"/>
    </location>
</feature>
<keyword evidence="6 9" id="KW-1133">Transmembrane helix</keyword>
<dbReference type="SUPFAM" id="SSF52540">
    <property type="entry name" value="P-loop containing nucleoside triphosphate hydrolases"/>
    <property type="match status" value="2"/>
</dbReference>
<feature type="compositionally biased region" description="Basic and acidic residues" evidence="8">
    <location>
        <begin position="1"/>
        <end position="12"/>
    </location>
</feature>
<dbReference type="Pfam" id="PF00664">
    <property type="entry name" value="ABC_membrane"/>
    <property type="match status" value="3"/>
</dbReference>
<dbReference type="FunFam" id="3.40.50.300:FF:000163">
    <property type="entry name" value="Multidrug resistance-associated protein member 4"/>
    <property type="match status" value="1"/>
</dbReference>
<dbReference type="InterPro" id="IPR003439">
    <property type="entry name" value="ABC_transporter-like_ATP-bd"/>
</dbReference>
<feature type="domain" description="ABC transmembrane type-1" evidence="11">
    <location>
        <begin position="352"/>
        <end position="511"/>
    </location>
</feature>
<dbReference type="CDD" id="cd03244">
    <property type="entry name" value="ABCC_MRP_domain2"/>
    <property type="match status" value="1"/>
</dbReference>
<feature type="region of interest" description="Disordered" evidence="8">
    <location>
        <begin position="1"/>
        <end position="96"/>
    </location>
</feature>
<reference evidence="12 13" key="1">
    <citation type="submission" date="2018-06" db="EMBL/GenBank/DDBJ databases">
        <title>Genome Sequence of the Brown Rot Fungal Pathogen Monilinia fructigena.</title>
        <authorList>
            <person name="Landi L."/>
            <person name="De Miccolis Angelini R.M."/>
            <person name="Pollastro S."/>
            <person name="Abate D."/>
            <person name="Faretra F."/>
            <person name="Romanazzi G."/>
        </authorList>
    </citation>
    <scope>NUCLEOTIDE SEQUENCE [LARGE SCALE GENOMIC DNA]</scope>
    <source>
        <strain evidence="12 13">Mfrg269</strain>
    </source>
</reference>
<name>A0A395J8R9_9HELO</name>
<feature type="compositionally biased region" description="Acidic residues" evidence="8">
    <location>
        <begin position="821"/>
        <end position="835"/>
    </location>
</feature>
<evidence type="ECO:0000256" key="6">
    <source>
        <dbReference type="ARBA" id="ARBA00022989"/>
    </source>
</evidence>
<proteinExistence type="predicted"/>
<feature type="domain" description="ABC transporter" evidence="10">
    <location>
        <begin position="597"/>
        <end position="819"/>
    </location>
</feature>
<dbReference type="EMBL" id="QKRW01000002">
    <property type="protein sequence ID" value="RAL68043.1"/>
    <property type="molecule type" value="Genomic_DNA"/>
</dbReference>
<dbReference type="Proteomes" id="UP000249056">
    <property type="component" value="Unassembled WGS sequence"/>
</dbReference>
<dbReference type="PROSITE" id="PS00211">
    <property type="entry name" value="ABC_TRANSPORTER_1"/>
    <property type="match status" value="2"/>
</dbReference>
<feature type="transmembrane region" description="Helical" evidence="9">
    <location>
        <begin position="915"/>
        <end position="942"/>
    </location>
</feature>
<evidence type="ECO:0000256" key="1">
    <source>
        <dbReference type="ARBA" id="ARBA00004141"/>
    </source>
</evidence>
<feature type="compositionally biased region" description="Basic and acidic residues" evidence="8">
    <location>
        <begin position="70"/>
        <end position="87"/>
    </location>
</feature>
<feature type="domain" description="ABC transmembrane type-1" evidence="11">
    <location>
        <begin position="882"/>
        <end position="992"/>
    </location>
</feature>
<dbReference type="InterPro" id="IPR011527">
    <property type="entry name" value="ABC1_TM_dom"/>
</dbReference>
<feature type="transmembrane region" description="Helical" evidence="9">
    <location>
        <begin position="882"/>
        <end position="903"/>
    </location>
</feature>
<dbReference type="CDD" id="cd18597">
    <property type="entry name" value="ABC_6TM_YOR1_D1_like"/>
    <property type="match status" value="1"/>
</dbReference>
<keyword evidence="5" id="KW-0067">ATP-binding</keyword>
<dbReference type="Gene3D" id="3.40.50.300">
    <property type="entry name" value="P-loop containing nucleotide triphosphate hydrolases"/>
    <property type="match status" value="2"/>
</dbReference>
<dbReference type="InterPro" id="IPR050173">
    <property type="entry name" value="ABC_transporter_C-like"/>
</dbReference>
<evidence type="ECO:0000256" key="8">
    <source>
        <dbReference type="SAM" id="MobiDB-lite"/>
    </source>
</evidence>
<evidence type="ECO:0000259" key="11">
    <source>
        <dbReference type="PROSITE" id="PS50929"/>
    </source>
</evidence>
<dbReference type="GO" id="GO:0016887">
    <property type="term" value="F:ATP hydrolysis activity"/>
    <property type="evidence" value="ECO:0007669"/>
    <property type="project" value="InterPro"/>
</dbReference>
<feature type="region of interest" description="Disordered" evidence="8">
    <location>
        <begin position="1676"/>
        <end position="1695"/>
    </location>
</feature>
<dbReference type="GO" id="GO:0005524">
    <property type="term" value="F:ATP binding"/>
    <property type="evidence" value="ECO:0007669"/>
    <property type="project" value="UniProtKB-KW"/>
</dbReference>
<keyword evidence="13" id="KW-1185">Reference proteome</keyword>
<evidence type="ECO:0000256" key="9">
    <source>
        <dbReference type="SAM" id="Phobius"/>
    </source>
</evidence>
<feature type="compositionally biased region" description="Low complexity" evidence="8">
    <location>
        <begin position="325"/>
        <end position="337"/>
    </location>
</feature>
<evidence type="ECO:0000256" key="2">
    <source>
        <dbReference type="ARBA" id="ARBA00022448"/>
    </source>
</evidence>
<feature type="region of interest" description="Disordered" evidence="8">
    <location>
        <begin position="313"/>
        <end position="339"/>
    </location>
</feature>
<feature type="transmembrane region" description="Helical" evidence="9">
    <location>
        <begin position="357"/>
        <end position="385"/>
    </location>
</feature>
<keyword evidence="7 9" id="KW-0472">Membrane</keyword>
<dbReference type="PANTHER" id="PTHR24223:SF464">
    <property type="entry name" value="ABC-TYPE TRANSPORTER CICA"/>
    <property type="match status" value="1"/>
</dbReference>
<evidence type="ECO:0000313" key="13">
    <source>
        <dbReference type="Proteomes" id="UP000249056"/>
    </source>
</evidence>
<dbReference type="Pfam" id="PF00005">
    <property type="entry name" value="ABC_tran"/>
    <property type="match status" value="2"/>
</dbReference>
<dbReference type="GO" id="GO:0016020">
    <property type="term" value="C:membrane"/>
    <property type="evidence" value="ECO:0007669"/>
    <property type="project" value="UniProtKB-SubCell"/>
</dbReference>
<dbReference type="FunFam" id="3.40.50.300:FF:002040">
    <property type="entry name" value="ABC multidrug transporter (Eurofung)"/>
    <property type="match status" value="1"/>
</dbReference>
<feature type="region of interest" description="Disordered" evidence="8">
    <location>
        <begin position="821"/>
        <end position="852"/>
    </location>
</feature>
<dbReference type="OrthoDB" id="6500128at2759"/>
<gene>
    <name evidence="12" type="ORF">DID88_008766</name>
</gene>